<evidence type="ECO:0008006" key="7">
    <source>
        <dbReference type="Google" id="ProtNLM"/>
    </source>
</evidence>
<dbReference type="PANTHER" id="PTHR21461">
    <property type="entry name" value="GLYCOSYLTRANSFERASE FAMILY 92 PROTEIN"/>
    <property type="match status" value="1"/>
</dbReference>
<dbReference type="EMBL" id="BQKY01000002">
    <property type="protein sequence ID" value="GJN87669.1"/>
    <property type="molecule type" value="Genomic_DNA"/>
</dbReference>
<dbReference type="Proteomes" id="UP001342314">
    <property type="component" value="Unassembled WGS sequence"/>
</dbReference>
<evidence type="ECO:0000256" key="1">
    <source>
        <dbReference type="ARBA" id="ARBA00004167"/>
    </source>
</evidence>
<keyword evidence="2" id="KW-0812">Transmembrane</keyword>
<evidence type="ECO:0000313" key="5">
    <source>
        <dbReference type="EMBL" id="GJN87669.1"/>
    </source>
</evidence>
<dbReference type="GO" id="GO:0016020">
    <property type="term" value="C:membrane"/>
    <property type="evidence" value="ECO:0007669"/>
    <property type="project" value="UniProtKB-SubCell"/>
</dbReference>
<dbReference type="PANTHER" id="PTHR21461:SF69">
    <property type="entry name" value="GLYCOSYLTRANSFERASE FAMILY 92 PROTEIN"/>
    <property type="match status" value="1"/>
</dbReference>
<protein>
    <recommendedName>
        <fullName evidence="7">Glycosyltransferase family 92 protein</fullName>
    </recommendedName>
</protein>
<evidence type="ECO:0000256" key="3">
    <source>
        <dbReference type="ARBA" id="ARBA00022989"/>
    </source>
</evidence>
<dbReference type="GO" id="GO:0016757">
    <property type="term" value="F:glycosyltransferase activity"/>
    <property type="evidence" value="ECO:0007669"/>
    <property type="project" value="TreeGrafter"/>
</dbReference>
<keyword evidence="6" id="KW-1185">Reference proteome</keyword>
<evidence type="ECO:0000256" key="2">
    <source>
        <dbReference type="ARBA" id="ARBA00022692"/>
    </source>
</evidence>
<dbReference type="GO" id="GO:0005737">
    <property type="term" value="C:cytoplasm"/>
    <property type="evidence" value="ECO:0007669"/>
    <property type="project" value="TreeGrafter"/>
</dbReference>
<gene>
    <name evidence="5" type="ORF">Rhopal_000624-T1</name>
</gene>
<sequence>MSGLASRRRVWVLVAVAVVTAVVLWHAGSPRHAVPAARGLFRQRGSDAHSAYAAHLAHPSEADALPLVAAVASFSLVASPGERAHVAVCAVPTHEEQYLPEWLTWHRLVGVERFYLFDNQPSTRMRRLLRPWIDEGTVVLYELEYEDGVDIGAVYQNHVLRLCERDVLPVTSWVSHHDVDEFLMVDAPGWSPTLPSLVNSSRSAADPSSPLFHDGAPDADDKEAGDASAPSQRWTYPLHARFDSLLSEATCVPMLRLPFQNYGVRILEPTDFVTERQTVKDRVPPNFHTYGKMFIHPKEGSLNAGWLGPHSCRATTGGAVMDAQGMELLFESTTYPYAGAPLPQEGIMLYHYIQRSLADCRAKYHVLSSTPQDWRTRDGLAGCARNYVPLDAELATPAARAQLVADDPEHGDELAARPESWGVLFTRDTSARDSWQGRMTRAILAEWRARGGKEAREQGRWWWEMGDEASDERLEGMMSGIVSVESVGRGIPPKVRLEAVVPQ</sequence>
<comment type="subcellular location">
    <subcellularLocation>
        <location evidence="1">Membrane</location>
        <topology evidence="1">Single-pass membrane protein</topology>
    </subcellularLocation>
</comment>
<keyword evidence="3" id="KW-1133">Transmembrane helix</keyword>
<dbReference type="AlphaFoldDB" id="A0AAV5GB68"/>
<organism evidence="5 6">
    <name type="scientific">Rhodotorula paludigena</name>
    <dbReference type="NCBI Taxonomy" id="86838"/>
    <lineage>
        <taxon>Eukaryota</taxon>
        <taxon>Fungi</taxon>
        <taxon>Dikarya</taxon>
        <taxon>Basidiomycota</taxon>
        <taxon>Pucciniomycotina</taxon>
        <taxon>Microbotryomycetes</taxon>
        <taxon>Sporidiobolales</taxon>
        <taxon>Sporidiobolaceae</taxon>
        <taxon>Rhodotorula</taxon>
    </lineage>
</organism>
<reference evidence="5 6" key="1">
    <citation type="submission" date="2021-12" db="EMBL/GenBank/DDBJ databases">
        <title>High titer production of polyol ester of fatty acids by Rhodotorula paludigena BS15 towards product separation-free biomass refinery.</title>
        <authorList>
            <person name="Mano J."/>
            <person name="Ono H."/>
            <person name="Tanaka T."/>
            <person name="Naito K."/>
            <person name="Sushida H."/>
            <person name="Ike M."/>
            <person name="Tokuyasu K."/>
            <person name="Kitaoka M."/>
        </authorList>
    </citation>
    <scope>NUCLEOTIDE SEQUENCE [LARGE SCALE GENOMIC DNA]</scope>
    <source>
        <strain evidence="5 6">BS15</strain>
    </source>
</reference>
<comment type="caution">
    <text evidence="5">The sequence shown here is derived from an EMBL/GenBank/DDBJ whole genome shotgun (WGS) entry which is preliminary data.</text>
</comment>
<evidence type="ECO:0000313" key="6">
    <source>
        <dbReference type="Proteomes" id="UP001342314"/>
    </source>
</evidence>
<evidence type="ECO:0000256" key="4">
    <source>
        <dbReference type="SAM" id="MobiDB-lite"/>
    </source>
</evidence>
<accession>A0AAV5GB68</accession>
<keyword evidence="3" id="KW-0472">Membrane</keyword>
<dbReference type="Pfam" id="PF13704">
    <property type="entry name" value="Glyco_tranf_2_4"/>
    <property type="match status" value="1"/>
</dbReference>
<feature type="region of interest" description="Disordered" evidence="4">
    <location>
        <begin position="198"/>
        <end position="231"/>
    </location>
</feature>
<proteinExistence type="predicted"/>
<name>A0AAV5GB68_9BASI</name>